<protein>
    <recommendedName>
        <fullName evidence="7">Peptidase S49 domain-containing protein</fullName>
    </recommendedName>
</protein>
<organism evidence="8 9">
    <name type="scientific">Tessaracoccus aquimaris</name>
    <dbReference type="NCBI Taxonomy" id="1332264"/>
    <lineage>
        <taxon>Bacteria</taxon>
        <taxon>Bacillati</taxon>
        <taxon>Actinomycetota</taxon>
        <taxon>Actinomycetes</taxon>
        <taxon>Propionibacteriales</taxon>
        <taxon>Propionibacteriaceae</taxon>
        <taxon>Tessaracoccus</taxon>
    </lineage>
</organism>
<dbReference type="GO" id="GO:0006508">
    <property type="term" value="P:proteolysis"/>
    <property type="evidence" value="ECO:0007669"/>
    <property type="project" value="UniProtKB-KW"/>
</dbReference>
<dbReference type="InterPro" id="IPR047272">
    <property type="entry name" value="S49_SppA_C"/>
</dbReference>
<evidence type="ECO:0000256" key="2">
    <source>
        <dbReference type="ARBA" id="ARBA00022670"/>
    </source>
</evidence>
<evidence type="ECO:0000313" key="9">
    <source>
        <dbReference type="Proteomes" id="UP000188145"/>
    </source>
</evidence>
<dbReference type="InterPro" id="IPR029045">
    <property type="entry name" value="ClpP/crotonase-like_dom_sf"/>
</dbReference>
<evidence type="ECO:0000256" key="3">
    <source>
        <dbReference type="ARBA" id="ARBA00022801"/>
    </source>
</evidence>
<feature type="compositionally biased region" description="Basic and acidic residues" evidence="5">
    <location>
        <begin position="14"/>
        <end position="24"/>
    </location>
</feature>
<dbReference type="EMBL" id="CP019606">
    <property type="protein sequence ID" value="AQP46595.1"/>
    <property type="molecule type" value="Genomic_DNA"/>
</dbReference>
<keyword evidence="9" id="KW-1185">Reference proteome</keyword>
<evidence type="ECO:0000256" key="4">
    <source>
        <dbReference type="ARBA" id="ARBA00022825"/>
    </source>
</evidence>
<dbReference type="Gene3D" id="6.20.330.10">
    <property type="match status" value="1"/>
</dbReference>
<keyword evidence="4" id="KW-0720">Serine protease</keyword>
<name>A0A1Q2CKK7_9ACTN</name>
<dbReference type="InterPro" id="IPR002142">
    <property type="entry name" value="Peptidase_S49"/>
</dbReference>
<dbReference type="Gene3D" id="3.90.226.10">
    <property type="entry name" value="2-enoyl-CoA Hydratase, Chain A, domain 1"/>
    <property type="match status" value="1"/>
</dbReference>
<proteinExistence type="inferred from homology"/>
<dbReference type="Proteomes" id="UP000188145">
    <property type="component" value="Chromosome"/>
</dbReference>
<comment type="similarity">
    <text evidence="1">Belongs to the peptidase S49 family.</text>
</comment>
<dbReference type="GO" id="GO:0008236">
    <property type="term" value="F:serine-type peptidase activity"/>
    <property type="evidence" value="ECO:0007669"/>
    <property type="project" value="UniProtKB-KW"/>
</dbReference>
<evidence type="ECO:0000256" key="6">
    <source>
        <dbReference type="SAM" id="Phobius"/>
    </source>
</evidence>
<reference evidence="9" key="1">
    <citation type="submission" date="2017-02" db="EMBL/GenBank/DDBJ databases">
        <title>Tessaracoccus aquaemaris sp. nov., isolated from the intestine of a Korean rockfish, Sebastes schlegelii, in a marine aquaculture pond.</title>
        <authorList>
            <person name="Tak E.J."/>
            <person name="Bae J.-W."/>
        </authorList>
    </citation>
    <scope>NUCLEOTIDE SEQUENCE [LARGE SCALE GENOMIC DNA]</scope>
    <source>
        <strain evidence="9">NSG39</strain>
    </source>
</reference>
<keyword evidence="2" id="KW-0645">Protease</keyword>
<feature type="region of interest" description="Disordered" evidence="5">
    <location>
        <begin position="1"/>
        <end position="49"/>
    </location>
</feature>
<dbReference type="CDD" id="cd07023">
    <property type="entry name" value="S49_Sppa_N_C"/>
    <property type="match status" value="1"/>
</dbReference>
<dbReference type="SUPFAM" id="SSF52096">
    <property type="entry name" value="ClpP/crotonase"/>
    <property type="match status" value="1"/>
</dbReference>
<evidence type="ECO:0000256" key="5">
    <source>
        <dbReference type="SAM" id="MobiDB-lite"/>
    </source>
</evidence>
<evidence type="ECO:0000259" key="7">
    <source>
        <dbReference type="Pfam" id="PF01343"/>
    </source>
</evidence>
<keyword evidence="6" id="KW-0812">Transmembrane</keyword>
<feature type="compositionally biased region" description="Pro residues" evidence="5">
    <location>
        <begin position="27"/>
        <end position="41"/>
    </location>
</feature>
<accession>A0A1Q2CKK7</accession>
<dbReference type="PANTHER" id="PTHR42987">
    <property type="entry name" value="PEPTIDASE S49"/>
    <property type="match status" value="1"/>
</dbReference>
<dbReference type="KEGG" id="tes:BW730_02645"/>
<feature type="transmembrane region" description="Helical" evidence="6">
    <location>
        <begin position="56"/>
        <end position="89"/>
    </location>
</feature>
<feature type="domain" description="Peptidase S49" evidence="7">
    <location>
        <begin position="180"/>
        <end position="342"/>
    </location>
</feature>
<evidence type="ECO:0000313" key="8">
    <source>
        <dbReference type="EMBL" id="AQP46595.1"/>
    </source>
</evidence>
<keyword evidence="6" id="KW-0472">Membrane</keyword>
<dbReference type="OrthoDB" id="5623708at2"/>
<gene>
    <name evidence="8" type="ORF">BW730_02645</name>
</gene>
<dbReference type="AlphaFoldDB" id="A0A1Q2CKK7"/>
<dbReference type="RefSeq" id="WP_077684900.1">
    <property type="nucleotide sequence ID" value="NZ_CP019606.1"/>
</dbReference>
<dbReference type="Pfam" id="PF01343">
    <property type="entry name" value="Peptidase_S49"/>
    <property type="match status" value="1"/>
</dbReference>
<sequence>MDNDPDLTSFPPPHPRDQRVDHVDAPQPRPQPANPGPPPPVATLDRKPQGTFARGFGWGTGIATGVAVVGTALSLLSLIGLWAMAAALLATGGQPSEQTTVVWGSGSERLRAIEISGAIMAESSDGSLLSAGTYGYEVARELDGLSKDDGAGVVLLVNTPGGSIAGSKAISDAIERYQERTGQKVLVHVSSMSASGGVYSTAPADEIIADYGSLVGSIGVIFGPFTHYQDVTGTTGTLLESGVTTTGGVTQEYLSQGTGKDFGNPFRAMTEREREVYMGGLEREYDAFVAHVAEHRGIPAKTIVDDLGAFMFDPVTAQEKKLIDSVMGREEFFRHAAETAGLNPDDTRVEALSAPSGLETLLGVERRLGLAPAADQGNGVTPVLSQAICGGIQPLALAGDVRALCG</sequence>
<dbReference type="PANTHER" id="PTHR42987:SF7">
    <property type="entry name" value="SIGNAL PEPTIDE PEPTIDASE SPPA-RELATED"/>
    <property type="match status" value="1"/>
</dbReference>
<dbReference type="STRING" id="1332264.BW730_02645"/>
<keyword evidence="3" id="KW-0378">Hydrolase</keyword>
<keyword evidence="6" id="KW-1133">Transmembrane helix</keyword>
<evidence type="ECO:0000256" key="1">
    <source>
        <dbReference type="ARBA" id="ARBA00008683"/>
    </source>
</evidence>